<keyword evidence="1" id="KW-0812">Transmembrane</keyword>
<feature type="domain" description="VanZ-like" evidence="2">
    <location>
        <begin position="84"/>
        <end position="161"/>
    </location>
</feature>
<dbReference type="EMBL" id="CAEZUE010000129">
    <property type="protein sequence ID" value="CAB4598131.1"/>
    <property type="molecule type" value="Genomic_DNA"/>
</dbReference>
<gene>
    <name evidence="3" type="ORF">UFOPK1788_00915</name>
</gene>
<name>A0A6J6GAC0_9ZZZZ</name>
<evidence type="ECO:0000256" key="1">
    <source>
        <dbReference type="SAM" id="Phobius"/>
    </source>
</evidence>
<feature type="transmembrane region" description="Helical" evidence="1">
    <location>
        <begin position="6"/>
        <end position="33"/>
    </location>
</feature>
<dbReference type="InterPro" id="IPR006976">
    <property type="entry name" value="VanZ-like"/>
</dbReference>
<reference evidence="3" key="1">
    <citation type="submission" date="2020-05" db="EMBL/GenBank/DDBJ databases">
        <authorList>
            <person name="Chiriac C."/>
            <person name="Salcher M."/>
            <person name="Ghai R."/>
            <person name="Kavagutti S V."/>
        </authorList>
    </citation>
    <scope>NUCLEOTIDE SEQUENCE</scope>
</reference>
<feature type="transmembrane region" description="Helical" evidence="1">
    <location>
        <begin position="118"/>
        <end position="139"/>
    </location>
</feature>
<evidence type="ECO:0000313" key="3">
    <source>
        <dbReference type="EMBL" id="CAB4598131.1"/>
    </source>
</evidence>
<dbReference type="AlphaFoldDB" id="A0A6J6GAC0"/>
<accession>A0A6J6GAC0</accession>
<keyword evidence="1" id="KW-0472">Membrane</keyword>
<feature type="transmembrane region" description="Helical" evidence="1">
    <location>
        <begin position="86"/>
        <end position="111"/>
    </location>
</feature>
<feature type="transmembrane region" description="Helical" evidence="1">
    <location>
        <begin position="45"/>
        <end position="66"/>
    </location>
</feature>
<organism evidence="3">
    <name type="scientific">freshwater metagenome</name>
    <dbReference type="NCBI Taxonomy" id="449393"/>
    <lineage>
        <taxon>unclassified sequences</taxon>
        <taxon>metagenomes</taxon>
        <taxon>ecological metagenomes</taxon>
    </lineage>
</organism>
<sequence>MPSLESLAVFIQPFITNGALPTAIVVGLLLTLFSKYIARGSGRTLGLTIATLWSLALVTGFTLRLGDANSTATTLWLLDPVLWADSVVVGANWTLNAFLFLPAGFTLAMFLRSPVRSVLILAFASFLIETVQQVTAVGVPDPSDFVANTSGALLGSLVAAVLLVIRRLARRR</sequence>
<dbReference type="Pfam" id="PF04892">
    <property type="entry name" value="VanZ"/>
    <property type="match status" value="1"/>
</dbReference>
<feature type="transmembrane region" description="Helical" evidence="1">
    <location>
        <begin position="145"/>
        <end position="165"/>
    </location>
</feature>
<protein>
    <submittedName>
        <fullName evidence="3">Unannotated protein</fullName>
    </submittedName>
</protein>
<keyword evidence="1" id="KW-1133">Transmembrane helix</keyword>
<proteinExistence type="predicted"/>
<evidence type="ECO:0000259" key="2">
    <source>
        <dbReference type="Pfam" id="PF04892"/>
    </source>
</evidence>